<name>A0ABR8Q6F4_9CLOT</name>
<dbReference type="Pfam" id="PF00990">
    <property type="entry name" value="GGDEF"/>
    <property type="match status" value="1"/>
</dbReference>
<keyword evidence="1" id="KW-0472">Membrane</keyword>
<sequence length="633" mass="73514">MEKLILRRIKLMIMSIFIFIFCVGSISIFIVKNKSIDKDLMDMISQIQNTYKENKLNIELTKEFFKDDYFNRAYAVDYILNNNPEENLNNESLKKIKRLMEVESIHIVDKNGIVVLSSDDPSIGLDLLNSKESAAFCDLIKGIEEDGKVIQLDGISISSGEKKIYVGVKSSLPEYSFIQIALDRSVFDDLIKMYSIEYIVNNTPSAYEKTLFVVDKDSGVLRAITKNNEQTVEFENISNNEEFRNKLYELTVGDIIKVNNKYKYIKTKIIDNYIIGAHIDLYSAYKVLLLDISILIIGLIIGFSLIIIIVKVSLKNYVLDDVFNIEKNIEELIKGKYSVEFNTKYNTELRKISNVLNRWKDTYKYKDERMSRIMSAINTHSAVFECLYGINKNFFSDNIQKILGLDDKVWKEICKSPRDFERYINSLENRDGIVQINNKFLKIVSFKKENEFYGMIIDKTNDEEVKSKIKKESETDALTKLLNRNGLENRIKNIFNDNKECALIIFDLDNFKRVNDELGHPVGDEVLKIFSNCLLNSFRKNDIISRIGGDEFIVLINKHISIDILSIKLDELLNKIRANLHFYYENYGLSTSIGVAYKNEKNNTYEKLYEEADNALYKAKNLGKDRFYIKKEE</sequence>
<dbReference type="PROSITE" id="PS50887">
    <property type="entry name" value="GGDEF"/>
    <property type="match status" value="1"/>
</dbReference>
<dbReference type="InterPro" id="IPR043128">
    <property type="entry name" value="Rev_trsase/Diguanyl_cyclase"/>
</dbReference>
<evidence type="ECO:0000256" key="1">
    <source>
        <dbReference type="SAM" id="Phobius"/>
    </source>
</evidence>
<proteinExistence type="predicted"/>
<dbReference type="NCBIfam" id="TIGR00254">
    <property type="entry name" value="GGDEF"/>
    <property type="match status" value="1"/>
</dbReference>
<dbReference type="PANTHER" id="PTHR45138">
    <property type="entry name" value="REGULATORY COMPONENTS OF SENSORY TRANSDUCTION SYSTEM"/>
    <property type="match status" value="1"/>
</dbReference>
<protein>
    <submittedName>
        <fullName evidence="3">GGDEF domain-containing protein</fullName>
    </submittedName>
</protein>
<gene>
    <name evidence="3" type="ORF">H9660_12465</name>
</gene>
<keyword evidence="4" id="KW-1185">Reference proteome</keyword>
<dbReference type="Proteomes" id="UP000640335">
    <property type="component" value="Unassembled WGS sequence"/>
</dbReference>
<accession>A0ABR8Q6F4</accession>
<dbReference type="EMBL" id="JACSQZ010000052">
    <property type="protein sequence ID" value="MBD7915960.1"/>
    <property type="molecule type" value="Genomic_DNA"/>
</dbReference>
<feature type="transmembrane region" description="Helical" evidence="1">
    <location>
        <begin position="12"/>
        <end position="31"/>
    </location>
</feature>
<dbReference type="SUPFAM" id="SSF55073">
    <property type="entry name" value="Nucleotide cyclase"/>
    <property type="match status" value="1"/>
</dbReference>
<dbReference type="SMART" id="SM00267">
    <property type="entry name" value="GGDEF"/>
    <property type="match status" value="1"/>
</dbReference>
<dbReference type="Gene3D" id="3.30.70.270">
    <property type="match status" value="1"/>
</dbReference>
<dbReference type="InterPro" id="IPR000160">
    <property type="entry name" value="GGDEF_dom"/>
</dbReference>
<dbReference type="CDD" id="cd01949">
    <property type="entry name" value="GGDEF"/>
    <property type="match status" value="1"/>
</dbReference>
<dbReference type="PANTHER" id="PTHR45138:SF9">
    <property type="entry name" value="DIGUANYLATE CYCLASE DGCM-RELATED"/>
    <property type="match status" value="1"/>
</dbReference>
<keyword evidence="1" id="KW-0812">Transmembrane</keyword>
<dbReference type="RefSeq" id="WP_191750710.1">
    <property type="nucleotide sequence ID" value="NZ_JACSQZ010000052.1"/>
</dbReference>
<organism evidence="3 4">
    <name type="scientific">Clostridium gallinarum</name>
    <dbReference type="NCBI Taxonomy" id="2762246"/>
    <lineage>
        <taxon>Bacteria</taxon>
        <taxon>Bacillati</taxon>
        <taxon>Bacillota</taxon>
        <taxon>Clostridia</taxon>
        <taxon>Eubacteriales</taxon>
        <taxon>Clostridiaceae</taxon>
        <taxon>Clostridium</taxon>
    </lineage>
</organism>
<keyword evidence="1" id="KW-1133">Transmembrane helix</keyword>
<comment type="caution">
    <text evidence="3">The sequence shown here is derived from an EMBL/GenBank/DDBJ whole genome shotgun (WGS) entry which is preliminary data.</text>
</comment>
<evidence type="ECO:0000313" key="4">
    <source>
        <dbReference type="Proteomes" id="UP000640335"/>
    </source>
</evidence>
<dbReference type="InterPro" id="IPR050469">
    <property type="entry name" value="Diguanylate_Cyclase"/>
</dbReference>
<evidence type="ECO:0000259" key="2">
    <source>
        <dbReference type="PROSITE" id="PS50887"/>
    </source>
</evidence>
<feature type="domain" description="GGDEF" evidence="2">
    <location>
        <begin position="499"/>
        <end position="632"/>
    </location>
</feature>
<dbReference type="InterPro" id="IPR029787">
    <property type="entry name" value="Nucleotide_cyclase"/>
</dbReference>
<reference evidence="3 4" key="1">
    <citation type="submission" date="2020-08" db="EMBL/GenBank/DDBJ databases">
        <title>A Genomic Blueprint of the Chicken Gut Microbiome.</title>
        <authorList>
            <person name="Gilroy R."/>
            <person name="Ravi A."/>
            <person name="Getino M."/>
            <person name="Pursley I."/>
            <person name="Horton D.L."/>
            <person name="Alikhan N.-F."/>
            <person name="Baker D."/>
            <person name="Gharbi K."/>
            <person name="Hall N."/>
            <person name="Watson M."/>
            <person name="Adriaenssens E.M."/>
            <person name="Foster-Nyarko E."/>
            <person name="Jarju S."/>
            <person name="Secka A."/>
            <person name="Antonio M."/>
            <person name="Oren A."/>
            <person name="Chaudhuri R."/>
            <person name="La Ragione R.M."/>
            <person name="Hildebrand F."/>
            <person name="Pallen M.J."/>
        </authorList>
    </citation>
    <scope>NUCLEOTIDE SEQUENCE [LARGE SCALE GENOMIC DNA]</scope>
    <source>
        <strain evidence="3 4">Sa3CUN1</strain>
    </source>
</reference>
<evidence type="ECO:0000313" key="3">
    <source>
        <dbReference type="EMBL" id="MBD7915960.1"/>
    </source>
</evidence>
<feature type="transmembrane region" description="Helical" evidence="1">
    <location>
        <begin position="288"/>
        <end position="310"/>
    </location>
</feature>